<dbReference type="GeneID" id="100679225"/>
<evidence type="ECO:0000313" key="2">
    <source>
        <dbReference type="Proteomes" id="UP000002358"/>
    </source>
</evidence>
<sequence length="125" mass="14029">MSCNRLYTLKIEKMFRSYCIVLSLAVICATFLTVTGAKKGFCSDIMAKNACESLYSSDKFVFCSKYICSAQQSYASTKADAVKEKDKNKPICEKVKSKKYCSRVYNVDASTYCSVYQCTWNGLAV</sequence>
<evidence type="ECO:0000313" key="1">
    <source>
        <dbReference type="EnsemblMetazoa" id="XP_003426879"/>
    </source>
</evidence>
<dbReference type="Proteomes" id="UP000002358">
    <property type="component" value="Chromosome 1"/>
</dbReference>
<dbReference type="RefSeq" id="XP_003426879.2">
    <property type="nucleotide sequence ID" value="XM_003426831.5"/>
</dbReference>
<dbReference type="AlphaFoldDB" id="A0A7M7GMD5"/>
<reference evidence="1" key="1">
    <citation type="submission" date="2021-01" db="UniProtKB">
        <authorList>
            <consortium name="EnsemblMetazoa"/>
        </authorList>
    </citation>
    <scope>IDENTIFICATION</scope>
</reference>
<dbReference type="OrthoDB" id="88467at2759"/>
<name>A0A7M7GMD5_NASVI</name>
<accession>A0A7M7GMD5</accession>
<organism evidence="1 2">
    <name type="scientific">Nasonia vitripennis</name>
    <name type="common">Parasitic wasp</name>
    <dbReference type="NCBI Taxonomy" id="7425"/>
    <lineage>
        <taxon>Eukaryota</taxon>
        <taxon>Metazoa</taxon>
        <taxon>Ecdysozoa</taxon>
        <taxon>Arthropoda</taxon>
        <taxon>Hexapoda</taxon>
        <taxon>Insecta</taxon>
        <taxon>Pterygota</taxon>
        <taxon>Neoptera</taxon>
        <taxon>Endopterygota</taxon>
        <taxon>Hymenoptera</taxon>
        <taxon>Apocrita</taxon>
        <taxon>Proctotrupomorpha</taxon>
        <taxon>Chalcidoidea</taxon>
        <taxon>Pteromalidae</taxon>
        <taxon>Pteromalinae</taxon>
        <taxon>Nasonia</taxon>
    </lineage>
</organism>
<dbReference type="InParanoid" id="A0A7M7GMD5"/>
<keyword evidence="2" id="KW-1185">Reference proteome</keyword>
<proteinExistence type="predicted"/>
<dbReference type="EnsemblMetazoa" id="XM_003426831">
    <property type="protein sequence ID" value="XP_003426879"/>
    <property type="gene ID" value="LOC100679225"/>
</dbReference>
<dbReference type="KEGG" id="nvi:100679225"/>
<protein>
    <submittedName>
        <fullName evidence="1">Uncharacterized protein</fullName>
    </submittedName>
</protein>